<dbReference type="EMBL" id="NCSJ02000006">
    <property type="protein sequence ID" value="RFU35689.1"/>
    <property type="molecule type" value="Genomic_DNA"/>
</dbReference>
<evidence type="ECO:0000256" key="7">
    <source>
        <dbReference type="ARBA" id="ARBA00022737"/>
    </source>
</evidence>
<dbReference type="SMART" id="SM01349">
    <property type="entry name" value="TOG"/>
    <property type="match status" value="2"/>
</dbReference>
<feature type="compositionally biased region" description="Polar residues" evidence="12">
    <location>
        <begin position="716"/>
        <end position="727"/>
    </location>
</feature>
<dbReference type="AlphaFoldDB" id="A0A3E2HQP6"/>
<evidence type="ECO:0000256" key="5">
    <source>
        <dbReference type="ARBA" id="ARBA00022618"/>
    </source>
</evidence>
<evidence type="ECO:0000256" key="11">
    <source>
        <dbReference type="PROSITE-ProRule" id="PRU00103"/>
    </source>
</evidence>
<evidence type="ECO:0000256" key="9">
    <source>
        <dbReference type="ARBA" id="ARBA00023212"/>
    </source>
</evidence>
<keyword evidence="6" id="KW-0493">Microtubule</keyword>
<evidence type="ECO:0000256" key="10">
    <source>
        <dbReference type="ARBA" id="ARBA00024889"/>
    </source>
</evidence>
<comment type="subunit">
    <text evidence="3">Interacts with microtubules.</text>
</comment>
<feature type="repeat" description="HEAT" evidence="11">
    <location>
        <begin position="168"/>
        <end position="206"/>
    </location>
</feature>
<keyword evidence="9" id="KW-0206">Cytoskeleton</keyword>
<dbReference type="InterPro" id="IPR034085">
    <property type="entry name" value="TOG"/>
</dbReference>
<feature type="non-terminal residue" evidence="14">
    <location>
        <position position="1"/>
    </location>
</feature>
<organism evidence="14 15">
    <name type="scientific">Scytalidium lignicola</name>
    <name type="common">Hyphomycete</name>
    <dbReference type="NCBI Taxonomy" id="5539"/>
    <lineage>
        <taxon>Eukaryota</taxon>
        <taxon>Fungi</taxon>
        <taxon>Dikarya</taxon>
        <taxon>Ascomycota</taxon>
        <taxon>Pezizomycotina</taxon>
        <taxon>Leotiomycetes</taxon>
        <taxon>Leotiomycetes incertae sedis</taxon>
        <taxon>Scytalidium</taxon>
    </lineage>
</organism>
<dbReference type="GO" id="GO:0005881">
    <property type="term" value="C:cytoplasmic microtubule"/>
    <property type="evidence" value="ECO:0007669"/>
    <property type="project" value="TreeGrafter"/>
</dbReference>
<dbReference type="OrthoDB" id="46159at2759"/>
<dbReference type="SUPFAM" id="SSF48371">
    <property type="entry name" value="ARM repeat"/>
    <property type="match status" value="1"/>
</dbReference>
<dbReference type="GO" id="GO:0031110">
    <property type="term" value="P:regulation of microtubule polymerization or depolymerization"/>
    <property type="evidence" value="ECO:0007669"/>
    <property type="project" value="UniProtKB-ARBA"/>
</dbReference>
<keyword evidence="4" id="KW-0963">Cytoplasm</keyword>
<feature type="domain" description="TOG" evidence="13">
    <location>
        <begin position="3"/>
        <end position="233"/>
    </location>
</feature>
<accession>A0A3E2HQP6</accession>
<evidence type="ECO:0000256" key="12">
    <source>
        <dbReference type="SAM" id="MobiDB-lite"/>
    </source>
</evidence>
<evidence type="ECO:0000256" key="6">
    <source>
        <dbReference type="ARBA" id="ARBA00022701"/>
    </source>
</evidence>
<dbReference type="STRING" id="5539.A0A3E2HQP6"/>
<feature type="compositionally biased region" description="Polar residues" evidence="12">
    <location>
        <begin position="680"/>
        <end position="698"/>
    </location>
</feature>
<feature type="region of interest" description="Disordered" evidence="12">
    <location>
        <begin position="245"/>
        <end position="268"/>
    </location>
</feature>
<feature type="compositionally biased region" description="Polar residues" evidence="12">
    <location>
        <begin position="645"/>
        <end position="656"/>
    </location>
</feature>
<evidence type="ECO:0000256" key="2">
    <source>
        <dbReference type="ARBA" id="ARBA00009549"/>
    </source>
</evidence>
<feature type="domain" description="TOG" evidence="13">
    <location>
        <begin position="282"/>
        <end position="523"/>
    </location>
</feature>
<evidence type="ECO:0000313" key="15">
    <source>
        <dbReference type="Proteomes" id="UP000258309"/>
    </source>
</evidence>
<dbReference type="Gene3D" id="1.25.10.10">
    <property type="entry name" value="Leucine-rich Repeat Variant"/>
    <property type="match status" value="3"/>
</dbReference>
<dbReference type="GO" id="GO:1990023">
    <property type="term" value="C:mitotic spindle midzone"/>
    <property type="evidence" value="ECO:0007669"/>
    <property type="project" value="TreeGrafter"/>
</dbReference>
<dbReference type="PANTHER" id="PTHR21567:SF9">
    <property type="entry name" value="CLIP-ASSOCIATING PROTEIN"/>
    <property type="match status" value="1"/>
</dbReference>
<dbReference type="OMA" id="GNAPHDF"/>
<dbReference type="Pfam" id="PF12348">
    <property type="entry name" value="CLASP_N"/>
    <property type="match status" value="2"/>
</dbReference>
<name>A0A3E2HQP6_SCYLI</name>
<feature type="non-terminal residue" evidence="14">
    <location>
        <position position="1067"/>
    </location>
</feature>
<keyword evidence="7" id="KW-0677">Repeat</keyword>
<dbReference type="InterPro" id="IPR016024">
    <property type="entry name" value="ARM-type_fold"/>
</dbReference>
<gene>
    <name evidence="14" type="ORF">B7463_g640</name>
</gene>
<keyword evidence="5" id="KW-0132">Cell division</keyword>
<dbReference type="GO" id="GO:0060172">
    <property type="term" value="P:astral microtubule depolymerization"/>
    <property type="evidence" value="ECO:0007669"/>
    <property type="project" value="TreeGrafter"/>
</dbReference>
<comment type="caution">
    <text evidence="14">The sequence shown here is derived from an EMBL/GenBank/DDBJ whole genome shotgun (WGS) entry which is preliminary data.</text>
</comment>
<evidence type="ECO:0000256" key="8">
    <source>
        <dbReference type="ARBA" id="ARBA00022776"/>
    </source>
</evidence>
<comment type="function">
    <text evidence="10">Microtubule binding protein that promotes the stabilization of dynamic microtubules. Required for mitotic spindle formation.</text>
</comment>
<evidence type="ECO:0000256" key="4">
    <source>
        <dbReference type="ARBA" id="ARBA00022490"/>
    </source>
</evidence>
<comment type="subcellular location">
    <subcellularLocation>
        <location evidence="1">Cytoplasm</location>
        <location evidence="1">Cytoskeleton</location>
        <location evidence="1">Spindle</location>
    </subcellularLocation>
</comment>
<keyword evidence="8" id="KW-0131">Cell cycle</keyword>
<dbReference type="Proteomes" id="UP000258309">
    <property type="component" value="Unassembled WGS sequence"/>
</dbReference>
<dbReference type="InterPro" id="IPR011989">
    <property type="entry name" value="ARM-like"/>
</dbReference>
<keyword evidence="15" id="KW-1185">Reference proteome</keyword>
<proteinExistence type="inferred from homology"/>
<evidence type="ECO:0000259" key="13">
    <source>
        <dbReference type="SMART" id="SM01349"/>
    </source>
</evidence>
<dbReference type="GO" id="GO:1902903">
    <property type="term" value="P:regulation of supramolecular fiber organization"/>
    <property type="evidence" value="ECO:0007669"/>
    <property type="project" value="UniProtKB-ARBA"/>
</dbReference>
<dbReference type="PANTHER" id="PTHR21567">
    <property type="entry name" value="CLASP"/>
    <property type="match status" value="1"/>
</dbReference>
<feature type="compositionally biased region" description="Polar residues" evidence="12">
    <location>
        <begin position="741"/>
        <end position="756"/>
    </location>
</feature>
<keyword evidence="8" id="KW-0498">Mitosis</keyword>
<feature type="compositionally biased region" description="Low complexity" evidence="12">
    <location>
        <begin position="551"/>
        <end position="566"/>
    </location>
</feature>
<sequence>MGEKVTEEQVADLLAILQRTDASIDAKVNLINSVKSSIKQNNVPEICIPPLFDAARTSMSSQHASIASAGFSTLNHLLTRLLRQDPTKIVKEGGRTLPLVVEKMGDQKEKYRQLASQCLTSFWRVSPQDAERIVKNAGLVGKNSRQKEACLSWVVQMHEEWGLTFKAFVPALMELLEDADGMVRDAARQSVVKLFKNAPNAALSDLKKQLKVSNVRPTIVTAITSQLGPGVPVEVEPAPELVEPPARPQLGNSISISSSLPPGTPTSTEVKVEKVEPAYVNTHRELDETFKEMLQYFEGRESEQNWLKREQSCTKIRRLNAGNAPSDFHDTYVVSIKSLLDGILKAVNSLRTSLCKEGCSVIQEVAQTLGPSLDPMVEIILQSLIKLCGGTKKISSQLGNVSVDIIISKVTYTPRILQHIWLACQDKNVQPRTYASGWLKTLLKKELHHKNHLEHGGGLDTIQNCIKKGLTDANPGVRENMRATYWTFAQIWPSKAPGIMAGLEAAQQKFLEMDPNNPNSPKKVQAPTARPGQGFSKSTSGPPKPSLRETMLAQKKAAMAKKAALQPRPGSAMSTFSPARTTSSSSTAPATSTAPDAAPHRSRPESTAAAHGGLSVAPMRPTKYKPPVRPATAGPYSVRRPGHAPSNSDSLTNSPPATAPLKSKTSSVNPTPQKRLPVRPNTSHSNHSSQSGQTSPARSTVGRVLPSPRATPARPKSTSNLVDSSPSKTDEELTMVVPNLSGLNGSQPASIPQTIDSPKDEAGTPSKPLKVYEDPFSNTDDQTTPRPTFASPVLGEVPVNEDALNLVPKEATAGDALSPTTLKQNSRLLDSGIAKVNSKTLDVHGFRRLQGMIRDNKTAFTEDKFHTLLVGLFDYLEAPLTTLAPEKVQDVKAQILASIKLMFKKHPEVFKAHVQRGLECILVTRSCYDSRAHIVSGLEALADELVTLSDPRIIAGSITERLNSEEMTLEGCRILSMGLHILRELLEAKKDFMPSNDELSSMGNLATRCLDSSESGVRMDAVQLCVAIHARVGEAKFWGTLSGVKDDPKSLITYYIVKKQRETASSA</sequence>
<dbReference type="PROSITE" id="PS50077">
    <property type="entry name" value="HEAT_REPEAT"/>
    <property type="match status" value="1"/>
</dbReference>
<dbReference type="GO" id="GO:0005815">
    <property type="term" value="C:microtubule organizing center"/>
    <property type="evidence" value="ECO:0007669"/>
    <property type="project" value="TreeGrafter"/>
</dbReference>
<dbReference type="GO" id="GO:0008017">
    <property type="term" value="F:microtubule binding"/>
    <property type="evidence" value="ECO:0007669"/>
    <property type="project" value="TreeGrafter"/>
</dbReference>
<dbReference type="GO" id="GO:0005876">
    <property type="term" value="C:spindle microtubule"/>
    <property type="evidence" value="ECO:0007669"/>
    <property type="project" value="TreeGrafter"/>
</dbReference>
<protein>
    <recommendedName>
        <fullName evidence="13">TOG domain-containing protein</fullName>
    </recommendedName>
</protein>
<feature type="compositionally biased region" description="Low complexity" evidence="12">
    <location>
        <begin position="574"/>
        <end position="597"/>
    </location>
</feature>
<evidence type="ECO:0000313" key="14">
    <source>
        <dbReference type="EMBL" id="RFU35689.1"/>
    </source>
</evidence>
<evidence type="ECO:0000256" key="1">
    <source>
        <dbReference type="ARBA" id="ARBA00004186"/>
    </source>
</evidence>
<dbReference type="GO" id="GO:0051301">
    <property type="term" value="P:cell division"/>
    <property type="evidence" value="ECO:0007669"/>
    <property type="project" value="UniProtKB-KW"/>
</dbReference>
<dbReference type="InterPro" id="IPR024395">
    <property type="entry name" value="CLASP_N_dom"/>
</dbReference>
<reference evidence="14 15" key="1">
    <citation type="submission" date="2018-05" db="EMBL/GenBank/DDBJ databases">
        <title>Draft genome sequence of Scytalidium lignicola DSM 105466, a ubiquitous saprotrophic fungus.</title>
        <authorList>
            <person name="Buettner E."/>
            <person name="Gebauer A.M."/>
            <person name="Hofrichter M."/>
            <person name="Liers C."/>
            <person name="Kellner H."/>
        </authorList>
    </citation>
    <scope>NUCLEOTIDE SEQUENCE [LARGE SCALE GENOMIC DNA]</scope>
    <source>
        <strain evidence="14 15">DSM 105466</strain>
    </source>
</reference>
<evidence type="ECO:0000256" key="3">
    <source>
        <dbReference type="ARBA" id="ARBA00011375"/>
    </source>
</evidence>
<feature type="region of interest" description="Disordered" evidence="12">
    <location>
        <begin position="512"/>
        <end position="769"/>
    </location>
</feature>
<feature type="compositionally biased region" description="Polar residues" evidence="12">
    <location>
        <begin position="663"/>
        <end position="672"/>
    </location>
</feature>
<dbReference type="InterPro" id="IPR021133">
    <property type="entry name" value="HEAT_type_2"/>
</dbReference>
<dbReference type="GO" id="GO:0090307">
    <property type="term" value="P:mitotic spindle assembly"/>
    <property type="evidence" value="ECO:0007669"/>
    <property type="project" value="TreeGrafter"/>
</dbReference>
<comment type="similarity">
    <text evidence="2">Belongs to the CLASP family.</text>
</comment>